<keyword evidence="3" id="KW-0812">Transmembrane</keyword>
<dbReference type="Gene3D" id="1.20.1070.10">
    <property type="entry name" value="Rhodopsin 7-helix transmembrane proteins"/>
    <property type="match status" value="1"/>
</dbReference>
<evidence type="ECO:0000313" key="10">
    <source>
        <dbReference type="EMBL" id="CAI9593656.1"/>
    </source>
</evidence>
<comment type="caution">
    <text evidence="10">The sequence shown here is derived from an EMBL/GenBank/DDBJ whole genome shotgun (WGS) entry which is preliminary data.</text>
</comment>
<accession>A0ABN9FDK9</accession>
<keyword evidence="4" id="KW-1133">Transmembrane helix</keyword>
<evidence type="ECO:0000256" key="7">
    <source>
        <dbReference type="ARBA" id="ARBA00023170"/>
    </source>
</evidence>
<evidence type="ECO:0000256" key="1">
    <source>
        <dbReference type="ARBA" id="ARBA00004651"/>
    </source>
</evidence>
<protein>
    <recommendedName>
        <fullName evidence="9">G-protein coupled receptors family 1 profile domain-containing protein</fullName>
    </recommendedName>
</protein>
<dbReference type="EMBL" id="CATNWA010016562">
    <property type="protein sequence ID" value="CAI9593656.1"/>
    <property type="molecule type" value="Genomic_DNA"/>
</dbReference>
<organism evidence="10 11">
    <name type="scientific">Staurois parvus</name>
    <dbReference type="NCBI Taxonomy" id="386267"/>
    <lineage>
        <taxon>Eukaryota</taxon>
        <taxon>Metazoa</taxon>
        <taxon>Chordata</taxon>
        <taxon>Craniata</taxon>
        <taxon>Vertebrata</taxon>
        <taxon>Euteleostomi</taxon>
        <taxon>Amphibia</taxon>
        <taxon>Batrachia</taxon>
        <taxon>Anura</taxon>
        <taxon>Neobatrachia</taxon>
        <taxon>Ranoidea</taxon>
        <taxon>Ranidae</taxon>
        <taxon>Staurois</taxon>
    </lineage>
</organism>
<keyword evidence="2" id="KW-1003">Cell membrane</keyword>
<dbReference type="Pfam" id="PF00001">
    <property type="entry name" value="7tm_1"/>
    <property type="match status" value="1"/>
</dbReference>
<gene>
    <name evidence="10" type="ORF">SPARVUS_LOCUS11596002</name>
</gene>
<comment type="subcellular location">
    <subcellularLocation>
        <location evidence="1">Cell membrane</location>
        <topology evidence="1">Multi-pass membrane protein</topology>
    </subcellularLocation>
</comment>
<feature type="domain" description="G-protein coupled receptors family 1 profile" evidence="9">
    <location>
        <begin position="8"/>
        <end position="118"/>
    </location>
</feature>
<dbReference type="Proteomes" id="UP001162483">
    <property type="component" value="Unassembled WGS sequence"/>
</dbReference>
<proteinExistence type="predicted"/>
<dbReference type="SUPFAM" id="SSF81321">
    <property type="entry name" value="Family A G protein-coupled receptor-like"/>
    <property type="match status" value="1"/>
</dbReference>
<sequence length="173" mass="19824">MFVLGSSGNIYVLVITALSPRPAGSLCINVINLALADLLYLLTIPFVLSTYLAQNWYFGDIGCRVLLSMDLLTMHASIYTLTAMSLQRYQVIVRPFKAHITQCHQKVTSLAIWLTSFFSHFTNDMYDTATGQPLWIWQEDLLSHVDTRFIQKLLNGSFLHQHTRSWLHLNIYL</sequence>
<evidence type="ECO:0000256" key="3">
    <source>
        <dbReference type="ARBA" id="ARBA00022692"/>
    </source>
</evidence>
<name>A0ABN9FDK9_9NEOB</name>
<evidence type="ECO:0000256" key="6">
    <source>
        <dbReference type="ARBA" id="ARBA00023136"/>
    </source>
</evidence>
<keyword evidence="11" id="KW-1185">Reference proteome</keyword>
<dbReference type="InterPro" id="IPR000276">
    <property type="entry name" value="GPCR_Rhodpsn"/>
</dbReference>
<evidence type="ECO:0000256" key="4">
    <source>
        <dbReference type="ARBA" id="ARBA00022989"/>
    </source>
</evidence>
<dbReference type="InterPro" id="IPR017452">
    <property type="entry name" value="GPCR_Rhodpsn_7TM"/>
</dbReference>
<evidence type="ECO:0000256" key="8">
    <source>
        <dbReference type="ARBA" id="ARBA00023224"/>
    </source>
</evidence>
<evidence type="ECO:0000256" key="5">
    <source>
        <dbReference type="ARBA" id="ARBA00023040"/>
    </source>
</evidence>
<evidence type="ECO:0000313" key="11">
    <source>
        <dbReference type="Proteomes" id="UP001162483"/>
    </source>
</evidence>
<keyword evidence="7" id="KW-0675">Receptor</keyword>
<keyword evidence="6" id="KW-0472">Membrane</keyword>
<dbReference type="PANTHER" id="PTHR24230:SF123">
    <property type="entry name" value="G-PROTEIN COUPLED RECEPTORS FAMILY 1 PROFILE DOMAIN-CONTAINING PROTEIN"/>
    <property type="match status" value="1"/>
</dbReference>
<dbReference type="PROSITE" id="PS50262">
    <property type="entry name" value="G_PROTEIN_RECEP_F1_2"/>
    <property type="match status" value="1"/>
</dbReference>
<keyword evidence="5" id="KW-0297">G-protein coupled receptor</keyword>
<evidence type="ECO:0000256" key="2">
    <source>
        <dbReference type="ARBA" id="ARBA00022475"/>
    </source>
</evidence>
<evidence type="ECO:0000259" key="9">
    <source>
        <dbReference type="PROSITE" id="PS50262"/>
    </source>
</evidence>
<reference evidence="10" key="1">
    <citation type="submission" date="2023-05" db="EMBL/GenBank/DDBJ databases">
        <authorList>
            <person name="Stuckert A."/>
        </authorList>
    </citation>
    <scope>NUCLEOTIDE SEQUENCE</scope>
</reference>
<dbReference type="PRINTS" id="PR00237">
    <property type="entry name" value="GPCRRHODOPSN"/>
</dbReference>
<keyword evidence="8" id="KW-0807">Transducer</keyword>
<dbReference type="PANTHER" id="PTHR24230">
    <property type="entry name" value="G-PROTEIN COUPLED RECEPTOR"/>
    <property type="match status" value="1"/>
</dbReference>